<keyword evidence="1" id="KW-0472">Membrane</keyword>
<keyword evidence="1" id="KW-0812">Transmembrane</keyword>
<feature type="transmembrane region" description="Helical" evidence="1">
    <location>
        <begin position="7"/>
        <end position="28"/>
    </location>
</feature>
<feature type="transmembrane region" description="Helical" evidence="1">
    <location>
        <begin position="34"/>
        <end position="51"/>
    </location>
</feature>
<feature type="transmembrane region" description="Helical" evidence="1">
    <location>
        <begin position="71"/>
        <end position="95"/>
    </location>
</feature>
<name>X1P409_9ZZZZ</name>
<organism evidence="2">
    <name type="scientific">marine sediment metagenome</name>
    <dbReference type="NCBI Taxonomy" id="412755"/>
    <lineage>
        <taxon>unclassified sequences</taxon>
        <taxon>metagenomes</taxon>
        <taxon>ecological metagenomes</taxon>
    </lineage>
</organism>
<proteinExistence type="predicted"/>
<evidence type="ECO:0000313" key="2">
    <source>
        <dbReference type="EMBL" id="GAI50583.1"/>
    </source>
</evidence>
<gene>
    <name evidence="2" type="ORF">S06H3_64142</name>
</gene>
<dbReference type="AlphaFoldDB" id="X1P409"/>
<keyword evidence="1" id="KW-1133">Transmembrane helix</keyword>
<sequence length="125" mass="14682">YDELEKNVFAWGIGYGLFSLVIFFLGVFGLYYPVVIWILIFVVIGLSYKTITEYFDDIRLKRFVLIENISVGNFVFMLLIFIPLLIMLITCFAPPTYYDSLVYHLAIPDMYVRESKLFFIPKGEF</sequence>
<reference evidence="2" key="1">
    <citation type="journal article" date="2014" name="Front. Microbiol.">
        <title>High frequency of phylogenetically diverse reductive dehalogenase-homologous genes in deep subseafloor sedimentary metagenomes.</title>
        <authorList>
            <person name="Kawai M."/>
            <person name="Futagami T."/>
            <person name="Toyoda A."/>
            <person name="Takaki Y."/>
            <person name="Nishi S."/>
            <person name="Hori S."/>
            <person name="Arai W."/>
            <person name="Tsubouchi T."/>
            <person name="Morono Y."/>
            <person name="Uchiyama I."/>
            <person name="Ito T."/>
            <person name="Fujiyama A."/>
            <person name="Inagaki F."/>
            <person name="Takami H."/>
        </authorList>
    </citation>
    <scope>NUCLEOTIDE SEQUENCE</scope>
    <source>
        <strain evidence="2">Expedition CK06-06</strain>
    </source>
</reference>
<dbReference type="EMBL" id="BARV01042747">
    <property type="protein sequence ID" value="GAI50583.1"/>
    <property type="molecule type" value="Genomic_DNA"/>
</dbReference>
<protein>
    <submittedName>
        <fullName evidence="2">Uncharacterized protein</fullName>
    </submittedName>
</protein>
<feature type="non-terminal residue" evidence="2">
    <location>
        <position position="125"/>
    </location>
</feature>
<comment type="caution">
    <text evidence="2">The sequence shown here is derived from an EMBL/GenBank/DDBJ whole genome shotgun (WGS) entry which is preliminary data.</text>
</comment>
<evidence type="ECO:0000256" key="1">
    <source>
        <dbReference type="SAM" id="Phobius"/>
    </source>
</evidence>
<feature type="non-terminal residue" evidence="2">
    <location>
        <position position="1"/>
    </location>
</feature>
<accession>X1P409</accession>